<dbReference type="GO" id="GO:0006511">
    <property type="term" value="P:ubiquitin-dependent protein catabolic process"/>
    <property type="evidence" value="ECO:0007669"/>
    <property type="project" value="TreeGrafter"/>
</dbReference>
<evidence type="ECO:0000259" key="11">
    <source>
        <dbReference type="PROSITE" id="PS50158"/>
    </source>
</evidence>
<dbReference type="InParanoid" id="A0A6J0BZI9"/>
<dbReference type="RefSeq" id="XP_015519634.1">
    <property type="nucleotide sequence ID" value="XM_015664148.2"/>
</dbReference>
<feature type="compositionally biased region" description="Low complexity" evidence="8">
    <location>
        <begin position="541"/>
        <end position="556"/>
    </location>
</feature>
<dbReference type="SMART" id="SM00240">
    <property type="entry name" value="FHA"/>
    <property type="match status" value="1"/>
</dbReference>
<evidence type="ECO:0000256" key="5">
    <source>
        <dbReference type="ARBA" id="ARBA00022833"/>
    </source>
</evidence>
<evidence type="ECO:0000256" key="1">
    <source>
        <dbReference type="ARBA" id="ARBA00005797"/>
    </source>
</evidence>
<dbReference type="PANTHER" id="PTHR16079:SF4">
    <property type="entry name" value="E3 UBIQUITIN-PROTEIN LIGASE CHFR"/>
    <property type="match status" value="1"/>
</dbReference>
<feature type="compositionally biased region" description="Low complexity" evidence="8">
    <location>
        <begin position="584"/>
        <end position="610"/>
    </location>
</feature>
<dbReference type="PROSITE" id="PS50089">
    <property type="entry name" value="ZF_RING_2"/>
    <property type="match status" value="1"/>
</dbReference>
<evidence type="ECO:0000259" key="10">
    <source>
        <dbReference type="PROSITE" id="PS50089"/>
    </source>
</evidence>
<evidence type="ECO:0000256" key="2">
    <source>
        <dbReference type="ARBA" id="ARBA00017908"/>
    </source>
</evidence>
<dbReference type="InterPro" id="IPR000253">
    <property type="entry name" value="FHA_dom"/>
</dbReference>
<dbReference type="CDD" id="cd00060">
    <property type="entry name" value="FHA"/>
    <property type="match status" value="1"/>
</dbReference>
<organism evidence="13">
    <name type="scientific">Neodiprion lecontei</name>
    <name type="common">Redheaded pine sawfly</name>
    <dbReference type="NCBI Taxonomy" id="441921"/>
    <lineage>
        <taxon>Eukaryota</taxon>
        <taxon>Metazoa</taxon>
        <taxon>Ecdysozoa</taxon>
        <taxon>Arthropoda</taxon>
        <taxon>Hexapoda</taxon>
        <taxon>Insecta</taxon>
        <taxon>Pterygota</taxon>
        <taxon>Neoptera</taxon>
        <taxon>Endopterygota</taxon>
        <taxon>Hymenoptera</taxon>
        <taxon>Tenthredinoidea</taxon>
        <taxon>Diprionidae</taxon>
        <taxon>Diprioninae</taxon>
        <taxon>Neodiprion</taxon>
    </lineage>
</organism>
<dbReference type="InterPro" id="IPR008984">
    <property type="entry name" value="SMAD_FHA_dom_sf"/>
</dbReference>
<keyword evidence="5" id="KW-0862">Zinc</keyword>
<evidence type="ECO:0000256" key="7">
    <source>
        <dbReference type="SAM" id="Coils"/>
    </source>
</evidence>
<sequence length="684" mass="76757">MEEQESHSSKRNMSDSLEAVLVNVENTDPSSFIHIDKNEFKIGRGRSNDEILANISISRQHCIIKRSDVGEWTIQDFSTTGTFVNGNQLAPGEIRTIKINDSVRFGPMSEFLYKVQLLSKSEPLTKKAKMSVPEMDLQDIVMKQKTFEESQQMERDNLAEQMKAKHNEQLELKNELQKLLNEREAAKGVKDHLNNQINMLEKNIEEVKQAEMNLEKLNRELSERLDKERQEFETKLNEEKKKLEEALEISRKEKEMLVNNMKEQLEKLKNEQQIECKKLTESLSEEKKTAEKLQSEKVEIEQKLKETEDALLKIESKANELQTTLEKQNAESAAKVVALGTVAENVEIIDESHLTILDTIDLTKETPTKKAAPPSSTVSANEDVFNKVGDIMDEQLTCSICSELFVKATTLNCTHTFCQYCIDTWEKKKKECPVCRTAIIAMNRSLVLDNFIDKMVENLSVEYKKRRTDIVEERREYERAAKQPANQARGKKGRGRGRGGNANTNTNRTGNTSTAATSRTAGNNHIPGRTSGSNPDWNNASGSSGQHRQQRSSSGGTTNHEQTPASTQGSGNTTQQTNDDDDGSTWSTSTDGDGEDTNSLSSVYSYSQTSEDPESHSGNMDISIDSDGHSSDDSWSGIVDGYEDYWSEPQDDYIEGRIGALYGGYGSCYSCGNRGHWAPGCPFT</sequence>
<evidence type="ECO:0000256" key="4">
    <source>
        <dbReference type="ARBA" id="ARBA00022771"/>
    </source>
</evidence>
<feature type="domain" description="CCHC-type" evidence="11">
    <location>
        <begin position="668"/>
        <end position="682"/>
    </location>
</feature>
<dbReference type="InterPro" id="IPR052256">
    <property type="entry name" value="E3_ubiquitin-ligase_CHFR"/>
</dbReference>
<name>A0A6J0BZI9_NEOLC</name>
<accession>A0A6J0BZI9</accession>
<dbReference type="InterPro" id="IPR013083">
    <property type="entry name" value="Znf_RING/FYVE/PHD"/>
</dbReference>
<dbReference type="GO" id="GO:0008270">
    <property type="term" value="F:zinc ion binding"/>
    <property type="evidence" value="ECO:0007669"/>
    <property type="project" value="UniProtKB-KW"/>
</dbReference>
<feature type="compositionally biased region" description="Polar residues" evidence="8">
    <location>
        <begin position="530"/>
        <end position="540"/>
    </location>
</feature>
<dbReference type="Gene3D" id="2.60.200.20">
    <property type="match status" value="1"/>
</dbReference>
<feature type="compositionally biased region" description="Low complexity" evidence="8">
    <location>
        <begin position="566"/>
        <end position="577"/>
    </location>
</feature>
<dbReference type="GO" id="GO:0004842">
    <property type="term" value="F:ubiquitin-protein transferase activity"/>
    <property type="evidence" value="ECO:0007669"/>
    <property type="project" value="TreeGrafter"/>
</dbReference>
<dbReference type="GO" id="GO:0005634">
    <property type="term" value="C:nucleus"/>
    <property type="evidence" value="ECO:0007669"/>
    <property type="project" value="TreeGrafter"/>
</dbReference>
<dbReference type="InterPro" id="IPR001878">
    <property type="entry name" value="Znf_CCHC"/>
</dbReference>
<dbReference type="Gene3D" id="3.30.40.10">
    <property type="entry name" value="Zinc/RING finger domain, C3HC4 (zinc finger)"/>
    <property type="match status" value="1"/>
</dbReference>
<dbReference type="CDD" id="cd16535">
    <property type="entry name" value="RING-HC_RNF8"/>
    <property type="match status" value="1"/>
</dbReference>
<evidence type="ECO:0000259" key="9">
    <source>
        <dbReference type="PROSITE" id="PS50006"/>
    </source>
</evidence>
<feature type="region of interest" description="Disordered" evidence="8">
    <location>
        <begin position="476"/>
        <end position="634"/>
    </location>
</feature>
<protein>
    <recommendedName>
        <fullName evidence="2">E3 ubiquitin-protein ligase CHFR</fullName>
    </recommendedName>
</protein>
<dbReference type="Pfam" id="PF13923">
    <property type="entry name" value="zf-C3HC4_2"/>
    <property type="match status" value="1"/>
</dbReference>
<evidence type="ECO:0000256" key="8">
    <source>
        <dbReference type="SAM" id="MobiDB-lite"/>
    </source>
</evidence>
<comment type="similarity">
    <text evidence="1">Belongs to the CHFR family.</text>
</comment>
<keyword evidence="3" id="KW-0479">Metal-binding</keyword>
<dbReference type="InterPro" id="IPR017907">
    <property type="entry name" value="Znf_RING_CS"/>
</dbReference>
<gene>
    <name evidence="13" type="primary">LOC107224183</name>
</gene>
<dbReference type="PANTHER" id="PTHR16079">
    <property type="entry name" value="UBIQUITIN LIGASE PROTEIN CHFR"/>
    <property type="match status" value="1"/>
</dbReference>
<dbReference type="PROSITE" id="PS50006">
    <property type="entry name" value="FHA_DOMAIN"/>
    <property type="match status" value="1"/>
</dbReference>
<evidence type="ECO:0000256" key="6">
    <source>
        <dbReference type="PROSITE-ProRule" id="PRU00047"/>
    </source>
</evidence>
<dbReference type="AlphaFoldDB" id="A0A6J0BZI9"/>
<evidence type="ECO:0000313" key="13">
    <source>
        <dbReference type="RefSeq" id="XP_015519634.1"/>
    </source>
</evidence>
<dbReference type="GeneID" id="107224183"/>
<keyword evidence="7" id="KW-0175">Coiled coil</keyword>
<dbReference type="KEGG" id="nlo:107224183"/>
<dbReference type="Pfam" id="PF00498">
    <property type="entry name" value="FHA"/>
    <property type="match status" value="1"/>
</dbReference>
<dbReference type="OrthoDB" id="5330228at2759"/>
<dbReference type="PROSITE" id="PS00518">
    <property type="entry name" value="ZF_RING_1"/>
    <property type="match status" value="1"/>
</dbReference>
<dbReference type="SUPFAM" id="SSF57850">
    <property type="entry name" value="RING/U-box"/>
    <property type="match status" value="1"/>
</dbReference>
<evidence type="ECO:0000256" key="3">
    <source>
        <dbReference type="ARBA" id="ARBA00022723"/>
    </source>
</evidence>
<feature type="domain" description="RING-type" evidence="10">
    <location>
        <begin position="398"/>
        <end position="436"/>
    </location>
</feature>
<dbReference type="SMART" id="SM00184">
    <property type="entry name" value="RING"/>
    <property type="match status" value="1"/>
</dbReference>
<keyword evidence="4 6" id="KW-0863">Zinc-finger</keyword>
<feature type="coiled-coil region" evidence="7">
    <location>
        <begin position="155"/>
        <end position="331"/>
    </location>
</feature>
<dbReference type="GO" id="GO:0003676">
    <property type="term" value="F:nucleic acid binding"/>
    <property type="evidence" value="ECO:0007669"/>
    <property type="project" value="InterPro"/>
</dbReference>
<feature type="compositionally biased region" description="Low complexity" evidence="8">
    <location>
        <begin position="501"/>
        <end position="524"/>
    </location>
</feature>
<dbReference type="SUPFAM" id="SSF49879">
    <property type="entry name" value="SMAD/FHA domain"/>
    <property type="match status" value="1"/>
</dbReference>
<dbReference type="Proteomes" id="UP000829291">
    <property type="component" value="Chromosome 3"/>
</dbReference>
<reference evidence="13" key="1">
    <citation type="submission" date="2025-08" db="UniProtKB">
        <authorList>
            <consortium name="RefSeq"/>
        </authorList>
    </citation>
    <scope>IDENTIFICATION</scope>
    <source>
        <tissue evidence="13">Thorax and Abdomen</tissue>
    </source>
</reference>
<dbReference type="InterPro" id="IPR001841">
    <property type="entry name" value="Znf_RING"/>
</dbReference>
<dbReference type="PROSITE" id="PS50158">
    <property type="entry name" value="ZF_CCHC"/>
    <property type="match status" value="1"/>
</dbReference>
<evidence type="ECO:0000313" key="12">
    <source>
        <dbReference type="Proteomes" id="UP000829291"/>
    </source>
</evidence>
<dbReference type="GO" id="GO:0016567">
    <property type="term" value="P:protein ubiquitination"/>
    <property type="evidence" value="ECO:0007669"/>
    <property type="project" value="TreeGrafter"/>
</dbReference>
<proteinExistence type="inferred from homology"/>
<feature type="domain" description="FHA" evidence="9">
    <location>
        <begin position="40"/>
        <end position="89"/>
    </location>
</feature>
<keyword evidence="12" id="KW-1185">Reference proteome</keyword>